<reference evidence="2 3" key="3">
    <citation type="journal article" date="2006" name="Nature">
        <title>The DNA sequence, annotation and analysis of human chromosome 3.</title>
        <authorList>
            <person name="Muzny D.M."/>
            <person name="Scherer S.E."/>
            <person name="Kaul R."/>
            <person name="Wang J."/>
            <person name="Yu J."/>
            <person name="Sudbrak R."/>
            <person name="Buhay C.J."/>
            <person name="Chen R."/>
            <person name="Cree A."/>
            <person name="Ding Y."/>
            <person name="Dugan-Rocha S."/>
            <person name="Gill R."/>
            <person name="Gunaratne P."/>
            <person name="Harris R.A."/>
            <person name="Hawes A.C."/>
            <person name="Hernandez J."/>
            <person name="Hodgson A.V."/>
            <person name="Hume J."/>
            <person name="Jackson A."/>
            <person name="Khan Z.M."/>
            <person name="Kovar-Smith C."/>
            <person name="Lewis L.R."/>
            <person name="Lozado R.J."/>
            <person name="Metzker M.L."/>
            <person name="Milosavljevic A."/>
            <person name="Miner G.R."/>
            <person name="Morgan M.B."/>
            <person name="Nazareth L.V."/>
            <person name="Scott G."/>
            <person name="Sodergren E."/>
            <person name="Song X.Z."/>
            <person name="Steffen D."/>
            <person name="Wei S."/>
            <person name="Wheeler D.A."/>
            <person name="Wright M.W."/>
            <person name="Worley K.C."/>
            <person name="Yuan Y."/>
            <person name="Zhang Z."/>
            <person name="Adams C.Q."/>
            <person name="Ansari-Lari M.A."/>
            <person name="Ayele M."/>
            <person name="Brown M.J."/>
            <person name="Chen G."/>
            <person name="Chen Z."/>
            <person name="Clendenning J."/>
            <person name="Clerc-Blankenburg K.P."/>
            <person name="Chen R."/>
            <person name="Chen Z."/>
            <person name="Davis C."/>
            <person name="Delgado O."/>
            <person name="Dinh H.H."/>
            <person name="Dong W."/>
            <person name="Draper H."/>
            <person name="Ernst S."/>
            <person name="Fu G."/>
            <person name="Gonzalez-Garay M.L."/>
            <person name="Garcia D.K."/>
            <person name="Gillett W."/>
            <person name="Gu J."/>
            <person name="Hao B."/>
            <person name="Haugen E."/>
            <person name="Havlak P."/>
            <person name="He X."/>
            <person name="Hennig S."/>
            <person name="Hu S."/>
            <person name="Huang W."/>
            <person name="Jackson L.R."/>
            <person name="Jacob L.S."/>
            <person name="Kelly S.H."/>
            <person name="Kube M."/>
            <person name="Levy R."/>
            <person name="Li Z."/>
            <person name="Liu B."/>
            <person name="Liu J."/>
            <person name="Liu W."/>
            <person name="Lu J."/>
            <person name="Maheshwari M."/>
            <person name="Nguyen B.V."/>
            <person name="Okwuonu G.O."/>
            <person name="Palmeiri A."/>
            <person name="Pasternak S."/>
            <person name="Perez L.M."/>
            <person name="Phelps K.A."/>
            <person name="Plopper F.J."/>
            <person name="Qiang B."/>
            <person name="Raymond C."/>
            <person name="Rodriguez R."/>
            <person name="Saenphimmachak C."/>
            <person name="Santibanez J."/>
            <person name="Shen H."/>
            <person name="Shen Y."/>
            <person name="Subramanian S."/>
            <person name="Tabor P.E."/>
            <person name="Verduzco D."/>
            <person name="Waldron L."/>
            <person name="Wang J."/>
            <person name="Wang J."/>
            <person name="Wang Q."/>
            <person name="Williams G.A."/>
            <person name="Wong G.K."/>
            <person name="Yao Z."/>
            <person name="Zhang J."/>
            <person name="Zhang X."/>
            <person name="Zhao G."/>
            <person name="Zhou J."/>
            <person name="Zhou Y."/>
            <person name="Nelson D."/>
            <person name="Lehrach H."/>
            <person name="Reinhardt R."/>
            <person name="Naylor S.L."/>
            <person name="Yang H."/>
            <person name="Olson M."/>
            <person name="Weinstock G."/>
            <person name="Gibbs R.A."/>
        </authorList>
    </citation>
    <scope>NUCLEOTIDE SEQUENCE [LARGE SCALE GENOMIC DNA]</scope>
</reference>
<evidence type="ECO:0000256" key="1">
    <source>
        <dbReference type="SAM" id="MobiDB-lite"/>
    </source>
</evidence>
<sequence length="197" mass="22737">MEATTAGVGRLEEEALRRKERLKALREKTGRKDKEDGEPKTKHLREEEEEGEKHRELRLRNYVPEDEDLKKRRVPQAKPVAVEEKVKEQLEAAKPEPVIEEVDLANLAPRKPDWDLKRDVAKKLEKLKKRTQRAIAELIQMGSHYFAQADLELLNSSDLPTLASQSAGITGLSHRTWPKMFLDQRSQGFCHQQTLTK</sequence>
<evidence type="ECO:0007829" key="5">
    <source>
        <dbReference type="ProteomicsDB" id="A0ABB0MVG9"/>
    </source>
</evidence>
<dbReference type="OpenTargets" id="ENSG00000160799"/>
<evidence type="ECO:0007829" key="4">
    <source>
        <dbReference type="PeptideAtlas" id="A0ABB0MVG9"/>
    </source>
</evidence>
<reference evidence="2" key="4">
    <citation type="submission" date="2025-08" db="UniProtKB">
        <authorList>
            <consortium name="Ensembl"/>
        </authorList>
    </citation>
    <scope>IDENTIFICATION</scope>
</reference>
<dbReference type="PANTHER" id="PTHR31551">
    <property type="entry name" value="PRE-MRNA-SPLICING FACTOR CWF18"/>
    <property type="match status" value="1"/>
</dbReference>
<dbReference type="AlphaFoldDB" id="A0ABB0MVG9"/>
<proteinExistence type="evidence at protein level"/>
<dbReference type="Pfam" id="PF08315">
    <property type="entry name" value="cwf18"/>
    <property type="match status" value="1"/>
</dbReference>
<gene>
    <name evidence="2" type="primary">CCDC12</name>
</gene>
<organism evidence="2 3">
    <name type="scientific">Homo sapiens</name>
    <name type="common">Human</name>
    <dbReference type="NCBI Taxonomy" id="9606"/>
    <lineage>
        <taxon>Eukaryota</taxon>
        <taxon>Metazoa</taxon>
        <taxon>Chordata</taxon>
        <taxon>Craniata</taxon>
        <taxon>Vertebrata</taxon>
        <taxon>Euteleostomi</taxon>
        <taxon>Mammalia</taxon>
        <taxon>Eutheria</taxon>
        <taxon>Euarchontoglires</taxon>
        <taxon>Primates</taxon>
        <taxon>Haplorrhini</taxon>
        <taxon>Catarrhini</taxon>
        <taxon>Hominidae</taxon>
        <taxon>Homo</taxon>
    </lineage>
</organism>
<dbReference type="Proteomes" id="UP000005640">
    <property type="component" value="Chromosome 3"/>
</dbReference>
<feature type="compositionally biased region" description="Basic and acidic residues" evidence="1">
    <location>
        <begin position="10"/>
        <end position="56"/>
    </location>
</feature>
<dbReference type="EMBL" id="AC094020">
    <property type="status" value="NOT_ANNOTATED_CDS"/>
    <property type="molecule type" value="Genomic_DNA"/>
</dbReference>
<keyword evidence="3" id="KW-1185">Reference proteome</keyword>
<dbReference type="PRINTS" id="PR02045">
    <property type="entry name" value="F138DOMAIN"/>
</dbReference>
<dbReference type="InterPro" id="IPR013169">
    <property type="entry name" value="mRNA_splic_Cwf18-like"/>
</dbReference>
<dbReference type="PANTHER" id="PTHR31551:SF1">
    <property type="entry name" value="COILED-COIL DOMAIN-CONTAINING PROTEIN 12"/>
    <property type="match status" value="1"/>
</dbReference>
<protein>
    <submittedName>
        <fullName evidence="2">Coiled-coil domain containing 12</fullName>
    </submittedName>
</protein>
<evidence type="ECO:0000313" key="2">
    <source>
        <dbReference type="Ensembl" id="ENSP00000520832.1"/>
    </source>
</evidence>
<name>A0ABB0MVG9_HUMAN</name>
<dbReference type="Ensembl" id="ENST00000718454.1">
    <property type="protein sequence ID" value="ENSP00000520832.1"/>
    <property type="gene ID" value="ENSG00000160799.13"/>
</dbReference>
<evidence type="ECO:0000313" key="3">
    <source>
        <dbReference type="Proteomes" id="UP000005640"/>
    </source>
</evidence>
<reference evidence="2 3" key="1">
    <citation type="journal article" date="2001" name="Nature">
        <title>Initial sequencing and analysis of the human genome.</title>
        <authorList>
            <consortium name="International Human Genome Sequencing Consortium"/>
            <person name="Lander E.S."/>
            <person name="Linton L.M."/>
            <person name="Birren B."/>
            <person name="Nusbaum C."/>
            <person name="Zody M.C."/>
            <person name="Baldwin J."/>
            <person name="Devon K."/>
            <person name="Dewar K."/>
            <person name="Doyle M."/>
            <person name="FitzHugh W."/>
            <person name="Funke R."/>
            <person name="Gage D."/>
            <person name="Harris K."/>
            <person name="Heaford A."/>
            <person name="Howland J."/>
            <person name="Kann L."/>
            <person name="Lehoczky J."/>
            <person name="LeVine R."/>
            <person name="McEwan P."/>
            <person name="McKernan K."/>
            <person name="Meldrim J."/>
            <person name="Mesirov J.P."/>
            <person name="Miranda C."/>
            <person name="Morris W."/>
            <person name="Naylor J."/>
            <person name="Raymond C."/>
            <person name="Rosetti M."/>
            <person name="Santos R."/>
            <person name="Sheridan A."/>
            <person name="Sougnez C."/>
            <person name="Stange-Thomann N."/>
            <person name="Stojanovic N."/>
            <person name="Subramanian A."/>
            <person name="Wyman D."/>
            <person name="Rogers J."/>
            <person name="Sulston J."/>
            <person name="Ainscough R."/>
            <person name="Beck S."/>
            <person name="Bentley D."/>
            <person name="Burton J."/>
            <person name="Clee C."/>
            <person name="Carter N."/>
            <person name="Coulson A."/>
            <person name="Deadman R."/>
            <person name="Deloukas P."/>
            <person name="Dunham A."/>
            <person name="Dunham I."/>
            <person name="Durbin R."/>
            <person name="French L."/>
            <person name="Grafham D."/>
            <person name="Gregory S."/>
            <person name="Hubbard T."/>
            <person name="Humphray S."/>
            <person name="Hunt A."/>
            <person name="Jones M."/>
            <person name="Lloyd C."/>
            <person name="McMurray A."/>
            <person name="Matthews L."/>
            <person name="Mercer S."/>
            <person name="Milne S."/>
            <person name="Mullikin J.C."/>
            <person name="Mungall A."/>
            <person name="Plumb R."/>
            <person name="Ross M."/>
            <person name="Shownkeen R."/>
            <person name="Sims S."/>
            <person name="Waterston R.H."/>
            <person name="Wilson R.K."/>
            <person name="Hillier L.W."/>
            <person name="McPherson J.D."/>
            <person name="Marra M.A."/>
            <person name="Mardis E.R."/>
            <person name="Fulton L.A."/>
            <person name="Chinwalla A.T."/>
            <person name="Pepin K.H."/>
            <person name="Gish W.R."/>
            <person name="Chissoe S.L."/>
            <person name="Wendl M.C."/>
            <person name="Delehaunty K.D."/>
            <person name="Miner T.L."/>
            <person name="Delehaunty A."/>
            <person name="Kramer J.B."/>
            <person name="Cook L.L."/>
            <person name="Fulton R.S."/>
            <person name="Johnson D.L."/>
            <person name="Minx P.J."/>
            <person name="Clifton S.W."/>
            <person name="Hawkins T."/>
            <person name="Branscomb E."/>
            <person name="Predki P."/>
            <person name="Richardson P."/>
            <person name="Wenning S."/>
            <person name="Slezak T."/>
            <person name="Doggett N."/>
            <person name="Cheng J.F."/>
            <person name="Olsen A."/>
            <person name="Lucas S."/>
            <person name="Elkin C."/>
            <person name="Uberbacher E."/>
            <person name="Frazier M."/>
            <person name="Gibbs R.A."/>
            <person name="Muzny D.M."/>
            <person name="Scherer S.E."/>
            <person name="Bouck J.B."/>
            <person name="Sodergren E.J."/>
            <person name="Worley K.C."/>
            <person name="Rives C.M."/>
            <person name="Gorrell J.H."/>
            <person name="Metzker M.L."/>
            <person name="Naylor S.L."/>
            <person name="Kucherlapati R.S."/>
            <person name="Nelson D.L."/>
            <person name="Weinstock G.M."/>
            <person name="Sakaki Y."/>
            <person name="Fujiyama A."/>
            <person name="Hattori M."/>
            <person name="Yada T."/>
            <person name="Toyoda A."/>
            <person name="Itoh T."/>
            <person name="Kawagoe C."/>
            <person name="Watanabe H."/>
            <person name="Totoki Y."/>
            <person name="Taylor T."/>
            <person name="Weissenbach J."/>
            <person name="Heilig R."/>
            <person name="Saurin W."/>
            <person name="Artiguenave F."/>
            <person name="Brottier P."/>
            <person name="Bruls T."/>
            <person name="Pelletier E."/>
            <person name="Robert C."/>
            <person name="Wincker P."/>
            <person name="Smith D.R."/>
            <person name="Doucette-Stamm L."/>
            <person name="Rubenfield M."/>
            <person name="Weinstock K."/>
            <person name="Lee H.M."/>
            <person name="Dubois J."/>
            <person name="Rosenthal A."/>
            <person name="Platzer M."/>
            <person name="Nyakatura G."/>
            <person name="Taudien S."/>
            <person name="Rump A."/>
            <person name="Yang H."/>
            <person name="Yu J."/>
            <person name="Wang J."/>
            <person name="Huang G."/>
            <person name="Gu J."/>
            <person name="Hood L."/>
            <person name="Rowen L."/>
            <person name="Madan A."/>
            <person name="Qin S."/>
            <person name="Davis R.W."/>
            <person name="Federspiel N.A."/>
            <person name="Abola A.P."/>
            <person name="Proctor M.J."/>
            <person name="Myers R.M."/>
            <person name="Schmutz J."/>
            <person name="Dickson M."/>
            <person name="Grimwood J."/>
            <person name="Cox D.R."/>
            <person name="Olson M.V."/>
            <person name="Kaul R."/>
            <person name="Raymond C."/>
            <person name="Shimizu N."/>
            <person name="Kawasaki K."/>
            <person name="Minoshima S."/>
            <person name="Evans G.A."/>
            <person name="Athanasiou M."/>
            <person name="Schultz R."/>
            <person name="Roe B.A."/>
            <person name="Chen F."/>
            <person name="Pan H."/>
            <person name="Ramser J."/>
            <person name="Lehrach H."/>
            <person name="Reinhardt R."/>
            <person name="McCombie W.R."/>
            <person name="de la Bastide M."/>
            <person name="Dedhia N."/>
            <person name="Blocker H."/>
            <person name="Hornischer K."/>
            <person name="Nordsiek G."/>
            <person name="Agarwala R."/>
            <person name="Aravind L."/>
            <person name="Bailey J.A."/>
            <person name="Bateman A."/>
            <person name="Batzoglou S."/>
            <person name="Birney E."/>
            <person name="Bork P."/>
            <person name="Brown D.G."/>
            <person name="Burge C.B."/>
            <person name="Cerutti L."/>
            <person name="Chen H.C."/>
            <person name="Church D."/>
            <person name="Clamp M."/>
            <person name="Copley R.R."/>
            <person name="Doerks T."/>
            <person name="Eddy S.R."/>
            <person name="Eichler E.E."/>
            <person name="Furey T.S."/>
            <person name="Galagan J."/>
            <person name="Gilbert J.G."/>
            <person name="Harmon C."/>
            <person name="Hayashizaki Y."/>
            <person name="Haussler D."/>
            <person name="Hermjakob H."/>
            <person name="Hokamp K."/>
            <person name="Jang W."/>
            <person name="Johnson L.S."/>
            <person name="Jones T.A."/>
            <person name="Kasif S."/>
            <person name="Kaspryzk A."/>
            <person name="Kennedy S."/>
            <person name="Kent W.J."/>
            <person name="Kitts P."/>
            <person name="Koonin E.V."/>
            <person name="Korf I."/>
            <person name="Kulp D."/>
            <person name="Lancet D."/>
            <person name="Lowe T.M."/>
            <person name="McLysaght A."/>
            <person name="Mikkelsen T."/>
            <person name="Moran J.V."/>
            <person name="Mulder N."/>
            <person name="Pollara V.J."/>
            <person name="Ponting C.P."/>
            <person name="Schuler G."/>
            <person name="Schultz J."/>
            <person name="Slater G."/>
            <person name="Smit A.F."/>
            <person name="Stupka E."/>
            <person name="Szustakowski J."/>
            <person name="Thierry-Mieg D."/>
            <person name="Thierry-Mieg J."/>
            <person name="Wagner L."/>
            <person name="Wallis J."/>
            <person name="Wheeler R."/>
            <person name="Williams A."/>
            <person name="Wolf Y.I."/>
            <person name="Wolfe K.H."/>
            <person name="Yang S.P."/>
            <person name="Yeh R.F."/>
            <person name="Collins F."/>
            <person name="Guyer M.S."/>
            <person name="Peterson J."/>
            <person name="Felsenfeld A."/>
            <person name="Wetterstrand K.A."/>
            <person name="Patrinos A."/>
            <person name="Morgan M.J."/>
            <person name="de Jong P."/>
            <person name="Catanese J.J."/>
            <person name="Osoegawa K."/>
            <person name="Shizuya H."/>
            <person name="Choi S."/>
            <person name="Chen Y.J."/>
        </authorList>
    </citation>
    <scope>NUCLEOTIDE SEQUENCE [LARGE SCALE GENOMIC DNA]</scope>
</reference>
<feature type="region of interest" description="Disordered" evidence="1">
    <location>
        <begin position="1"/>
        <end position="56"/>
    </location>
</feature>
<dbReference type="HGNC" id="HGNC:28332">
    <property type="gene designation" value="CCDC12"/>
</dbReference>
<accession>A0ABB0MVG9</accession>
<dbReference type="EMBL" id="AC109583">
    <property type="status" value="NOT_ANNOTATED_CDS"/>
    <property type="molecule type" value="Genomic_DNA"/>
</dbReference>
<dbReference type="Ensembl" id="ENST00000718454.1">
    <property type="protein sequence ID" value="ENSP00000520832.1"/>
    <property type="gene ID" value="ENSG00000160799.14"/>
</dbReference>
<reference evidence="2 3" key="2">
    <citation type="journal article" date="2004" name="Nature">
        <title>Finishing the euchromatic sequence of the human genome.</title>
        <authorList>
            <consortium name="International Human Genome Sequencing Consortium"/>
        </authorList>
    </citation>
    <scope>NUCLEOTIDE SEQUENCE [LARGE SCALE GENOMIC DNA]</scope>
</reference>
<reference evidence="2" key="5">
    <citation type="submission" date="2025-09" db="UniProtKB">
        <authorList>
            <consortium name="Ensembl"/>
        </authorList>
    </citation>
    <scope>IDENTIFICATION</scope>
</reference>
<keyword evidence="4 5" id="KW-1267">Proteomics identification</keyword>
<dbReference type="GeneTree" id="ENSGT00390000011619"/>